<sequence>MRKQSSITSSGDRNGHFWRCDPYTSRVNGSVVVADLGLALLTRPPEVVRDIHGYVRTTAPTCRMGERYFFAGGTIKEVSSDEDAQPEYEVHPSLSPNCQRRKKRNYRVLGSPFWMAPEMFSLKPYDESVDIYSFGVILCQLIGRVDADPDVLERSSSTLSIDMNKFLKTHVPEDAPRELVELAIACTRLESDYRSVHVPLFHLALPAPLLTGLWCPINYPCTLLIAYANPYLSASLHFLRPVSVRTTHEG</sequence>
<dbReference type="GO" id="GO:0005634">
    <property type="term" value="C:nucleus"/>
    <property type="evidence" value="ECO:0007669"/>
    <property type="project" value="TreeGrafter"/>
</dbReference>
<protein>
    <recommendedName>
        <fullName evidence="7">Protein kinase domain-containing protein</fullName>
    </recommendedName>
</protein>
<evidence type="ECO:0000259" key="7">
    <source>
        <dbReference type="PROSITE" id="PS50011"/>
    </source>
</evidence>
<dbReference type="AlphaFoldDB" id="A0A3P7P6B5"/>
<dbReference type="PANTHER" id="PTHR46485">
    <property type="entry name" value="LIM DOMAIN KINASE 1"/>
    <property type="match status" value="1"/>
</dbReference>
<dbReference type="GO" id="GO:0004674">
    <property type="term" value="F:protein serine/threonine kinase activity"/>
    <property type="evidence" value="ECO:0007669"/>
    <property type="project" value="UniProtKB-KW"/>
</dbReference>
<dbReference type="InterPro" id="IPR000719">
    <property type="entry name" value="Prot_kinase_dom"/>
</dbReference>
<evidence type="ECO:0000313" key="8">
    <source>
        <dbReference type="EMBL" id="VDN15889.1"/>
    </source>
</evidence>
<dbReference type="InterPro" id="IPR011009">
    <property type="entry name" value="Kinase-like_dom_sf"/>
</dbReference>
<evidence type="ECO:0000256" key="6">
    <source>
        <dbReference type="ARBA" id="ARBA00022840"/>
    </source>
</evidence>
<dbReference type="Gene3D" id="1.10.510.10">
    <property type="entry name" value="Transferase(Phosphotransferase) domain 1"/>
    <property type="match status" value="1"/>
</dbReference>
<organism evidence="8 9">
    <name type="scientific">Dibothriocephalus latus</name>
    <name type="common">Fish tapeworm</name>
    <name type="synonym">Diphyllobothrium latum</name>
    <dbReference type="NCBI Taxonomy" id="60516"/>
    <lineage>
        <taxon>Eukaryota</taxon>
        <taxon>Metazoa</taxon>
        <taxon>Spiralia</taxon>
        <taxon>Lophotrochozoa</taxon>
        <taxon>Platyhelminthes</taxon>
        <taxon>Cestoda</taxon>
        <taxon>Eucestoda</taxon>
        <taxon>Diphyllobothriidea</taxon>
        <taxon>Diphyllobothriidae</taxon>
        <taxon>Dibothriocephalus</taxon>
    </lineage>
</organism>
<proteinExistence type="inferred from homology"/>
<dbReference type="PANTHER" id="PTHR46485:SF5">
    <property type="entry name" value="CENTER DIVIDER, ISOFORM A"/>
    <property type="match status" value="1"/>
</dbReference>
<comment type="similarity">
    <text evidence="1">Belongs to the protein kinase superfamily. TKL Ser/Thr protein kinase family.</text>
</comment>
<feature type="domain" description="Protein kinase" evidence="7">
    <location>
        <begin position="1"/>
        <end position="210"/>
    </location>
</feature>
<keyword evidence="4" id="KW-0547">Nucleotide-binding</keyword>
<evidence type="ECO:0000256" key="1">
    <source>
        <dbReference type="ARBA" id="ARBA00005843"/>
    </source>
</evidence>
<dbReference type="EMBL" id="UYRU01063970">
    <property type="protein sequence ID" value="VDN15889.1"/>
    <property type="molecule type" value="Genomic_DNA"/>
</dbReference>
<keyword evidence="2" id="KW-0723">Serine/threonine-protein kinase</keyword>
<evidence type="ECO:0000313" key="9">
    <source>
        <dbReference type="Proteomes" id="UP000281553"/>
    </source>
</evidence>
<evidence type="ECO:0000256" key="2">
    <source>
        <dbReference type="ARBA" id="ARBA00022527"/>
    </source>
</evidence>
<dbReference type="OrthoDB" id="20134at2759"/>
<dbReference type="GO" id="GO:0005524">
    <property type="term" value="F:ATP binding"/>
    <property type="evidence" value="ECO:0007669"/>
    <property type="project" value="UniProtKB-KW"/>
</dbReference>
<evidence type="ECO:0000256" key="3">
    <source>
        <dbReference type="ARBA" id="ARBA00022679"/>
    </source>
</evidence>
<keyword evidence="5" id="KW-0418">Kinase</keyword>
<dbReference type="SUPFAM" id="SSF56112">
    <property type="entry name" value="Protein kinase-like (PK-like)"/>
    <property type="match status" value="1"/>
</dbReference>
<dbReference type="Pfam" id="PF07714">
    <property type="entry name" value="PK_Tyr_Ser-Thr"/>
    <property type="match status" value="1"/>
</dbReference>
<accession>A0A3P7P6B5</accession>
<name>A0A3P7P6B5_DIBLA</name>
<keyword evidence="3" id="KW-0808">Transferase</keyword>
<dbReference type="PROSITE" id="PS50011">
    <property type="entry name" value="PROTEIN_KINASE_DOM"/>
    <property type="match status" value="1"/>
</dbReference>
<dbReference type="GO" id="GO:0005737">
    <property type="term" value="C:cytoplasm"/>
    <property type="evidence" value="ECO:0007669"/>
    <property type="project" value="TreeGrafter"/>
</dbReference>
<dbReference type="InterPro" id="IPR001245">
    <property type="entry name" value="Ser-Thr/Tyr_kinase_cat_dom"/>
</dbReference>
<keyword evidence="9" id="KW-1185">Reference proteome</keyword>
<reference evidence="8 9" key="1">
    <citation type="submission" date="2018-11" db="EMBL/GenBank/DDBJ databases">
        <authorList>
            <consortium name="Pathogen Informatics"/>
        </authorList>
    </citation>
    <scope>NUCLEOTIDE SEQUENCE [LARGE SCALE GENOMIC DNA]</scope>
</reference>
<dbReference type="InterPro" id="IPR050940">
    <property type="entry name" value="Actin_reg-Ser/Thr_kinase"/>
</dbReference>
<keyword evidence="6" id="KW-0067">ATP-binding</keyword>
<dbReference type="GO" id="GO:0030036">
    <property type="term" value="P:actin cytoskeleton organization"/>
    <property type="evidence" value="ECO:0007669"/>
    <property type="project" value="TreeGrafter"/>
</dbReference>
<evidence type="ECO:0000256" key="4">
    <source>
        <dbReference type="ARBA" id="ARBA00022741"/>
    </source>
</evidence>
<dbReference type="Proteomes" id="UP000281553">
    <property type="component" value="Unassembled WGS sequence"/>
</dbReference>
<evidence type="ECO:0000256" key="5">
    <source>
        <dbReference type="ARBA" id="ARBA00022777"/>
    </source>
</evidence>
<gene>
    <name evidence="8" type="ORF">DILT_LOCUS11720</name>
</gene>